<evidence type="ECO:0000313" key="3">
    <source>
        <dbReference type="Proteomes" id="UP000323454"/>
    </source>
</evidence>
<dbReference type="Proteomes" id="UP000323454">
    <property type="component" value="Unassembled WGS sequence"/>
</dbReference>
<dbReference type="EMBL" id="VUOB01000056">
    <property type="protein sequence ID" value="KAA2255488.1"/>
    <property type="molecule type" value="Genomic_DNA"/>
</dbReference>
<organism evidence="2 3">
    <name type="scientific">Solihabitans fulvus</name>
    <dbReference type="NCBI Taxonomy" id="1892852"/>
    <lineage>
        <taxon>Bacteria</taxon>
        <taxon>Bacillati</taxon>
        <taxon>Actinomycetota</taxon>
        <taxon>Actinomycetes</taxon>
        <taxon>Pseudonocardiales</taxon>
        <taxon>Pseudonocardiaceae</taxon>
        <taxon>Solihabitans</taxon>
    </lineage>
</organism>
<evidence type="ECO:0000313" key="2">
    <source>
        <dbReference type="EMBL" id="KAA2255488.1"/>
    </source>
</evidence>
<evidence type="ECO:0000256" key="1">
    <source>
        <dbReference type="SAM" id="Phobius"/>
    </source>
</evidence>
<sequence>MYRVPGSGVAVGSGVGALAMTGADLVWWLAAGLVLLVVGAFLLHAASRRRRAVAAEAHTERR</sequence>
<protein>
    <submittedName>
        <fullName evidence="2">Peptidase</fullName>
    </submittedName>
</protein>
<keyword evidence="1" id="KW-0472">Membrane</keyword>
<keyword evidence="3" id="KW-1185">Reference proteome</keyword>
<feature type="transmembrane region" description="Helical" evidence="1">
    <location>
        <begin position="25"/>
        <end position="43"/>
    </location>
</feature>
<keyword evidence="1" id="KW-1133">Transmembrane helix</keyword>
<gene>
    <name evidence="2" type="ORF">F0L68_28445</name>
</gene>
<name>A0A5B2WWP0_9PSEU</name>
<dbReference type="RefSeq" id="WP_149852896.1">
    <property type="nucleotide sequence ID" value="NZ_VUOB01000056.1"/>
</dbReference>
<proteinExistence type="predicted"/>
<comment type="caution">
    <text evidence="2">The sequence shown here is derived from an EMBL/GenBank/DDBJ whole genome shotgun (WGS) entry which is preliminary data.</text>
</comment>
<keyword evidence="1" id="KW-0812">Transmembrane</keyword>
<reference evidence="2 3" key="2">
    <citation type="submission" date="2019-09" db="EMBL/GenBank/DDBJ databases">
        <authorList>
            <person name="Jin C."/>
        </authorList>
    </citation>
    <scope>NUCLEOTIDE SEQUENCE [LARGE SCALE GENOMIC DNA]</scope>
    <source>
        <strain evidence="2 3">AN110305</strain>
    </source>
</reference>
<dbReference type="AlphaFoldDB" id="A0A5B2WWP0"/>
<accession>A0A5B2WWP0</accession>
<reference evidence="2 3" key="1">
    <citation type="submission" date="2019-09" db="EMBL/GenBank/DDBJ databases">
        <title>Goodfellowia gen. nov., a new genus of the Pseudonocardineae related to Actinoalloteichus, containing Goodfellowia coeruleoviolacea gen. nov., comb. nov. gen. nov., comb. nov.</title>
        <authorList>
            <person name="Labeda D."/>
        </authorList>
    </citation>
    <scope>NUCLEOTIDE SEQUENCE [LARGE SCALE GENOMIC DNA]</scope>
    <source>
        <strain evidence="2 3">AN110305</strain>
    </source>
</reference>